<dbReference type="RefSeq" id="WP_380004365.1">
    <property type="nucleotide sequence ID" value="NZ_JBHLYR010000003.1"/>
</dbReference>
<evidence type="ECO:0000313" key="2">
    <source>
        <dbReference type="Proteomes" id="UP001589733"/>
    </source>
</evidence>
<accession>A0ABV6ASP6</accession>
<keyword evidence="2" id="KW-1185">Reference proteome</keyword>
<sequence>MPTTQPGSMACPSATATSVSCRADTLVMVSLEPLHLDAAFILQVAAHVPNAEALFLAAAEDHLDVAREVADVLANCAPVLNPAVASVLS</sequence>
<dbReference type="Proteomes" id="UP001589733">
    <property type="component" value="Unassembled WGS sequence"/>
</dbReference>
<name>A0ABV6ASP6_9DEIO</name>
<organism evidence="1 2">
    <name type="scientific">Deinococcus oregonensis</name>
    <dbReference type="NCBI Taxonomy" id="1805970"/>
    <lineage>
        <taxon>Bacteria</taxon>
        <taxon>Thermotogati</taxon>
        <taxon>Deinococcota</taxon>
        <taxon>Deinococci</taxon>
        <taxon>Deinococcales</taxon>
        <taxon>Deinococcaceae</taxon>
        <taxon>Deinococcus</taxon>
    </lineage>
</organism>
<comment type="caution">
    <text evidence="1">The sequence shown here is derived from an EMBL/GenBank/DDBJ whole genome shotgun (WGS) entry which is preliminary data.</text>
</comment>
<reference evidence="1 2" key="1">
    <citation type="submission" date="2024-09" db="EMBL/GenBank/DDBJ databases">
        <authorList>
            <person name="Sun Q."/>
            <person name="Mori K."/>
        </authorList>
    </citation>
    <scope>NUCLEOTIDE SEQUENCE [LARGE SCALE GENOMIC DNA]</scope>
    <source>
        <strain evidence="1 2">JCM 13503</strain>
    </source>
</reference>
<protein>
    <submittedName>
        <fullName evidence="1">Uncharacterized protein</fullName>
    </submittedName>
</protein>
<proteinExistence type="predicted"/>
<gene>
    <name evidence="1" type="ORF">ACFFLM_00360</name>
</gene>
<evidence type="ECO:0000313" key="1">
    <source>
        <dbReference type="EMBL" id="MFB9990445.1"/>
    </source>
</evidence>
<dbReference type="EMBL" id="JBHLYR010000003">
    <property type="protein sequence ID" value="MFB9990445.1"/>
    <property type="molecule type" value="Genomic_DNA"/>
</dbReference>